<dbReference type="EMBL" id="CP138896">
    <property type="protein sequence ID" value="WPK25687.1"/>
    <property type="molecule type" value="Genomic_DNA"/>
</dbReference>
<accession>A0AAX4HBD2</accession>
<proteinExistence type="predicted"/>
<dbReference type="RefSeq" id="XP_062878069.1">
    <property type="nucleotide sequence ID" value="XM_063021999.1"/>
</dbReference>
<keyword evidence="2" id="KW-1185">Reference proteome</keyword>
<evidence type="ECO:0000313" key="1">
    <source>
        <dbReference type="EMBL" id="WPK25687.1"/>
    </source>
</evidence>
<reference evidence="1 2" key="1">
    <citation type="submission" date="2023-10" db="EMBL/GenBank/DDBJ databases">
        <title>Draft Genome Sequence of Candida saopaulonensis from a very Premature Infant with Sepsis.</title>
        <authorList>
            <person name="Ning Y."/>
            <person name="Dai R."/>
            <person name="Xiao M."/>
            <person name="Xu Y."/>
            <person name="Yan Q."/>
            <person name="Zhang L."/>
        </authorList>
    </citation>
    <scope>NUCLEOTIDE SEQUENCE [LARGE SCALE GENOMIC DNA]</scope>
    <source>
        <strain evidence="1 2">19XY460</strain>
    </source>
</reference>
<gene>
    <name evidence="1" type="ORF">PUMCH_003012</name>
</gene>
<dbReference type="AlphaFoldDB" id="A0AAX4HBD2"/>
<sequence length="246" mass="28536">MSLKLRHHLYYKFCVTARFQLSPAPTSVKEVQFIHDSFKKIAPVEFFLMEYSDHSPSNPWKQHATVVLNASNQLPQLNPFNEADETERPSLAFLQQRQLDIKQFLMLICALPRYLFIEHDDTYFLRQMCVPFKHTLSQDGKHLMGGYEVTDSTVDSPFVTLKTGHDPKLVVSRLRHNFQKFHKFKPVKVYNSLYRLHGAGGLQKEKLKIDIDADMDYDVASLMNLESNVKALLPFTKSSKFEGFFT</sequence>
<evidence type="ECO:0000313" key="2">
    <source>
        <dbReference type="Proteomes" id="UP001338582"/>
    </source>
</evidence>
<name>A0AAX4HBD2_9ASCO</name>
<organism evidence="1 2">
    <name type="scientific">Australozyma saopauloensis</name>
    <dbReference type="NCBI Taxonomy" id="291208"/>
    <lineage>
        <taxon>Eukaryota</taxon>
        <taxon>Fungi</taxon>
        <taxon>Dikarya</taxon>
        <taxon>Ascomycota</taxon>
        <taxon>Saccharomycotina</taxon>
        <taxon>Pichiomycetes</taxon>
        <taxon>Metschnikowiaceae</taxon>
        <taxon>Australozyma</taxon>
    </lineage>
</organism>
<protein>
    <submittedName>
        <fullName evidence="1">Uncharacterized protein</fullName>
    </submittedName>
</protein>
<dbReference type="Proteomes" id="UP001338582">
    <property type="component" value="Chromosome 3"/>
</dbReference>
<dbReference type="KEGG" id="asau:88174076"/>
<dbReference type="GeneID" id="88174076"/>